<sequence length="119" mass="14013">MVFTISKDFLFLLSFFILLFGSEGYLRKKLGLPNKKEKKVHPLQKWLDFTMILSAIILMFLLDSPIVSMCILICHSFLQSFVEWRYNKKSKEWIIYLTSGLILFVLTIIGILLGYSYYQ</sequence>
<reference evidence="2 3" key="1">
    <citation type="submission" date="2020-04" db="EMBL/GenBank/DDBJ databases">
        <title>Bacillus sp. UniB3 isolated from commercial digestive syrup.</title>
        <authorList>
            <person name="Thorat V."/>
            <person name="Kirdat K."/>
            <person name="Tiwarekar B."/>
            <person name="Yadav A."/>
        </authorList>
    </citation>
    <scope>NUCLEOTIDE SEQUENCE [LARGE SCALE GENOMIC DNA]</scope>
    <source>
        <strain evidence="2 3">UniB3</strain>
    </source>
</reference>
<keyword evidence="1" id="KW-0472">Membrane</keyword>
<evidence type="ECO:0000313" key="2">
    <source>
        <dbReference type="EMBL" id="NMO76562.1"/>
    </source>
</evidence>
<name>A0A7Y0PL25_9BACI</name>
<protein>
    <submittedName>
        <fullName evidence="2">DUF4181 domain-containing protein</fullName>
    </submittedName>
</protein>
<dbReference type="AlphaFoldDB" id="A0A7Y0PL25"/>
<evidence type="ECO:0000256" key="1">
    <source>
        <dbReference type="SAM" id="Phobius"/>
    </source>
</evidence>
<dbReference type="RefSeq" id="WP_016204254.1">
    <property type="nucleotide sequence ID" value="NZ_JABBPK010000001.1"/>
</dbReference>
<evidence type="ECO:0000313" key="3">
    <source>
        <dbReference type="Proteomes" id="UP000588491"/>
    </source>
</evidence>
<comment type="caution">
    <text evidence="2">The sequence shown here is derived from an EMBL/GenBank/DDBJ whole genome shotgun (WGS) entry which is preliminary data.</text>
</comment>
<dbReference type="InterPro" id="IPR025441">
    <property type="entry name" value="DUF4181"/>
</dbReference>
<gene>
    <name evidence="2" type="ORF">HHU08_06095</name>
</gene>
<feature type="transmembrane region" description="Helical" evidence="1">
    <location>
        <begin position="93"/>
        <end position="118"/>
    </location>
</feature>
<organism evidence="2 3">
    <name type="scientific">Niallia alba</name>
    <dbReference type="NCBI Taxonomy" id="2729105"/>
    <lineage>
        <taxon>Bacteria</taxon>
        <taxon>Bacillati</taxon>
        <taxon>Bacillota</taxon>
        <taxon>Bacilli</taxon>
        <taxon>Bacillales</taxon>
        <taxon>Bacillaceae</taxon>
        <taxon>Niallia</taxon>
    </lineage>
</organism>
<keyword evidence="1" id="KW-0812">Transmembrane</keyword>
<accession>A0A7Y0PL25</accession>
<dbReference type="Pfam" id="PF13789">
    <property type="entry name" value="DUF4181"/>
    <property type="match status" value="1"/>
</dbReference>
<dbReference type="EMBL" id="JABBPK010000001">
    <property type="protein sequence ID" value="NMO76562.1"/>
    <property type="molecule type" value="Genomic_DNA"/>
</dbReference>
<proteinExistence type="predicted"/>
<keyword evidence="1" id="KW-1133">Transmembrane helix</keyword>
<dbReference type="Proteomes" id="UP000588491">
    <property type="component" value="Unassembled WGS sequence"/>
</dbReference>
<keyword evidence="3" id="KW-1185">Reference proteome</keyword>
<feature type="transmembrane region" description="Helical" evidence="1">
    <location>
        <begin position="48"/>
        <end position="73"/>
    </location>
</feature>